<comment type="caution">
    <text evidence="1">The sequence shown here is derived from an EMBL/GenBank/DDBJ whole genome shotgun (WGS) entry which is preliminary data.</text>
</comment>
<reference evidence="1" key="2">
    <citation type="submission" date="2020-11" db="EMBL/GenBank/DDBJ databases">
        <authorList>
            <person name="McCartney M.A."/>
            <person name="Auch B."/>
            <person name="Kono T."/>
            <person name="Mallez S."/>
            <person name="Becker A."/>
            <person name="Gohl D.M."/>
            <person name="Silverstein K.A.T."/>
            <person name="Koren S."/>
            <person name="Bechman K.B."/>
            <person name="Herman A."/>
            <person name="Abrahante J.E."/>
            <person name="Garbe J."/>
        </authorList>
    </citation>
    <scope>NUCLEOTIDE SEQUENCE</scope>
    <source>
        <strain evidence="1">Duluth1</strain>
        <tissue evidence="1">Whole animal</tissue>
    </source>
</reference>
<reference evidence="1" key="1">
    <citation type="journal article" date="2019" name="bioRxiv">
        <title>The Genome of the Zebra Mussel, Dreissena polymorpha: A Resource for Invasive Species Research.</title>
        <authorList>
            <person name="McCartney M.A."/>
            <person name="Auch B."/>
            <person name="Kono T."/>
            <person name="Mallez S."/>
            <person name="Zhang Y."/>
            <person name="Obille A."/>
            <person name="Becker A."/>
            <person name="Abrahante J.E."/>
            <person name="Garbe J."/>
            <person name="Badalamenti J.P."/>
            <person name="Herman A."/>
            <person name="Mangelson H."/>
            <person name="Liachko I."/>
            <person name="Sullivan S."/>
            <person name="Sone E.D."/>
            <person name="Koren S."/>
            <person name="Silverstein K.A.T."/>
            <person name="Beckman K.B."/>
            <person name="Gohl D.M."/>
        </authorList>
    </citation>
    <scope>NUCLEOTIDE SEQUENCE</scope>
    <source>
        <strain evidence="1">Duluth1</strain>
        <tissue evidence="1">Whole animal</tissue>
    </source>
</reference>
<proteinExistence type="predicted"/>
<evidence type="ECO:0000313" key="2">
    <source>
        <dbReference type="Proteomes" id="UP000828390"/>
    </source>
</evidence>
<gene>
    <name evidence="1" type="ORF">DPMN_158853</name>
</gene>
<accession>A0A9D4EJW9</accession>
<sequence length="54" mass="6155">MGSLLPEQTTPENPPFSTVGVDFFGPLNDKHGRPITFKEIRMPIHVFNYSRNSH</sequence>
<keyword evidence="2" id="KW-1185">Reference proteome</keyword>
<organism evidence="1 2">
    <name type="scientific">Dreissena polymorpha</name>
    <name type="common">Zebra mussel</name>
    <name type="synonym">Mytilus polymorpha</name>
    <dbReference type="NCBI Taxonomy" id="45954"/>
    <lineage>
        <taxon>Eukaryota</taxon>
        <taxon>Metazoa</taxon>
        <taxon>Spiralia</taxon>
        <taxon>Lophotrochozoa</taxon>
        <taxon>Mollusca</taxon>
        <taxon>Bivalvia</taxon>
        <taxon>Autobranchia</taxon>
        <taxon>Heteroconchia</taxon>
        <taxon>Euheterodonta</taxon>
        <taxon>Imparidentia</taxon>
        <taxon>Neoheterodontei</taxon>
        <taxon>Myida</taxon>
        <taxon>Dreissenoidea</taxon>
        <taxon>Dreissenidae</taxon>
        <taxon>Dreissena</taxon>
    </lineage>
</organism>
<dbReference type="AlphaFoldDB" id="A0A9D4EJW9"/>
<name>A0A9D4EJW9_DREPO</name>
<dbReference type="Proteomes" id="UP000828390">
    <property type="component" value="Unassembled WGS sequence"/>
</dbReference>
<protein>
    <submittedName>
        <fullName evidence="1">Uncharacterized protein</fullName>
    </submittedName>
</protein>
<dbReference type="EMBL" id="JAIWYP010000008">
    <property type="protein sequence ID" value="KAH3781028.1"/>
    <property type="molecule type" value="Genomic_DNA"/>
</dbReference>
<evidence type="ECO:0000313" key="1">
    <source>
        <dbReference type="EMBL" id="KAH3781028.1"/>
    </source>
</evidence>